<dbReference type="OrthoDB" id="9800966at2"/>
<evidence type="ECO:0000256" key="1">
    <source>
        <dbReference type="ARBA" id="ARBA00023015"/>
    </source>
</evidence>
<dbReference type="InterPro" id="IPR036390">
    <property type="entry name" value="WH_DNA-bd_sf"/>
</dbReference>
<evidence type="ECO:0000313" key="6">
    <source>
        <dbReference type="Proteomes" id="UP000288603"/>
    </source>
</evidence>
<name>A0A3S3ZEL8_9MICO</name>
<feature type="domain" description="HTH hxlR-type" evidence="4">
    <location>
        <begin position="19"/>
        <end position="119"/>
    </location>
</feature>
<evidence type="ECO:0000259" key="4">
    <source>
        <dbReference type="PROSITE" id="PS51118"/>
    </source>
</evidence>
<dbReference type="GO" id="GO:0003677">
    <property type="term" value="F:DNA binding"/>
    <property type="evidence" value="ECO:0007669"/>
    <property type="project" value="UniProtKB-KW"/>
</dbReference>
<comment type="caution">
    <text evidence="5">The sequence shown here is derived from an EMBL/GenBank/DDBJ whole genome shotgun (WGS) entry which is preliminary data.</text>
</comment>
<reference evidence="5 6" key="1">
    <citation type="submission" date="2018-12" db="EMBL/GenBank/DDBJ databases">
        <authorList>
            <person name="Li F."/>
        </authorList>
    </citation>
    <scope>NUCLEOTIDE SEQUENCE [LARGE SCALE GENOMIC DNA]</scope>
    <source>
        <strain evidence="5 6">8H24J-4-2</strain>
    </source>
</reference>
<dbReference type="AlphaFoldDB" id="A0A3S3ZEL8"/>
<dbReference type="Gene3D" id="1.10.10.10">
    <property type="entry name" value="Winged helix-like DNA-binding domain superfamily/Winged helix DNA-binding domain"/>
    <property type="match status" value="1"/>
</dbReference>
<protein>
    <submittedName>
        <fullName evidence="5">Transcriptional regulator</fullName>
    </submittedName>
</protein>
<dbReference type="InterPro" id="IPR002577">
    <property type="entry name" value="HTH_HxlR"/>
</dbReference>
<dbReference type="PANTHER" id="PTHR33204">
    <property type="entry name" value="TRANSCRIPTIONAL REGULATOR, MARR FAMILY"/>
    <property type="match status" value="1"/>
</dbReference>
<dbReference type="Proteomes" id="UP000288603">
    <property type="component" value="Unassembled WGS sequence"/>
</dbReference>
<keyword evidence="3" id="KW-0804">Transcription</keyword>
<organism evidence="5 6">
    <name type="scientific">Labedella populi</name>
    <dbReference type="NCBI Taxonomy" id="2498850"/>
    <lineage>
        <taxon>Bacteria</taxon>
        <taxon>Bacillati</taxon>
        <taxon>Actinomycetota</taxon>
        <taxon>Actinomycetes</taxon>
        <taxon>Micrococcales</taxon>
        <taxon>Microbacteriaceae</taxon>
        <taxon>Labedella</taxon>
    </lineage>
</organism>
<keyword evidence="6" id="KW-1185">Reference proteome</keyword>
<evidence type="ECO:0000256" key="2">
    <source>
        <dbReference type="ARBA" id="ARBA00023125"/>
    </source>
</evidence>
<accession>A0A3S3ZEL8</accession>
<keyword evidence="1" id="KW-0805">Transcription regulation</keyword>
<evidence type="ECO:0000256" key="3">
    <source>
        <dbReference type="ARBA" id="ARBA00023163"/>
    </source>
</evidence>
<dbReference type="InterPro" id="IPR036388">
    <property type="entry name" value="WH-like_DNA-bd_sf"/>
</dbReference>
<gene>
    <name evidence="5" type="ORF">ELQ92_15715</name>
</gene>
<sequence length="121" mass="12688">MANRGGGEQGESRGDVHMCDASVTHAFSILGKRWNGMIIEVLGRGPLSFAALRRAVGGISDAVLSDRLTELAEAALLSRCVAPGPPVTVSYALTESGERLLPVLTDLGAWARDNLPLDSTS</sequence>
<dbReference type="PROSITE" id="PS51118">
    <property type="entry name" value="HTH_HXLR"/>
    <property type="match status" value="1"/>
</dbReference>
<proteinExistence type="predicted"/>
<dbReference type="SUPFAM" id="SSF46785">
    <property type="entry name" value="Winged helix' DNA-binding domain"/>
    <property type="match status" value="1"/>
</dbReference>
<dbReference type="Pfam" id="PF01638">
    <property type="entry name" value="HxlR"/>
    <property type="match status" value="1"/>
</dbReference>
<keyword evidence="2" id="KW-0238">DNA-binding</keyword>
<dbReference type="EMBL" id="RZNC01000009">
    <property type="protein sequence ID" value="RWZ55068.1"/>
    <property type="molecule type" value="Genomic_DNA"/>
</dbReference>
<evidence type="ECO:0000313" key="5">
    <source>
        <dbReference type="EMBL" id="RWZ55068.1"/>
    </source>
</evidence>
<dbReference type="PANTHER" id="PTHR33204:SF37">
    <property type="entry name" value="HTH-TYPE TRANSCRIPTIONAL REGULATOR YODB"/>
    <property type="match status" value="1"/>
</dbReference>
<dbReference type="RefSeq" id="WP_128500261.1">
    <property type="nucleotide sequence ID" value="NZ_RZNC01000009.1"/>
</dbReference>